<evidence type="ECO:0000313" key="2">
    <source>
        <dbReference type="EMBL" id="CAI9100844.1"/>
    </source>
</evidence>
<keyword evidence="3" id="KW-1185">Reference proteome</keyword>
<protein>
    <submittedName>
        <fullName evidence="2">OLC1v1038029C1</fullName>
    </submittedName>
</protein>
<dbReference type="EMBL" id="OX459120">
    <property type="protein sequence ID" value="CAI9100844.1"/>
    <property type="molecule type" value="Genomic_DNA"/>
</dbReference>
<gene>
    <name evidence="2" type="ORF">OLC1_LOCUS10573</name>
</gene>
<feature type="region of interest" description="Disordered" evidence="1">
    <location>
        <begin position="1"/>
        <end position="26"/>
    </location>
</feature>
<reference evidence="2" key="1">
    <citation type="submission" date="2023-03" db="EMBL/GenBank/DDBJ databases">
        <authorList>
            <person name="Julca I."/>
        </authorList>
    </citation>
    <scope>NUCLEOTIDE SEQUENCE</scope>
</reference>
<name>A0AAV1CYZ3_OLDCO</name>
<accession>A0AAV1CYZ3</accession>
<evidence type="ECO:0000313" key="3">
    <source>
        <dbReference type="Proteomes" id="UP001161247"/>
    </source>
</evidence>
<dbReference type="Proteomes" id="UP001161247">
    <property type="component" value="Chromosome 3"/>
</dbReference>
<sequence>MARGGFATNTDSVTVSRSFPSASTDKDHDYLGKVKECTLLDTIGGEANQKVKECTMLDTMECETTELVANGKAAK</sequence>
<dbReference type="AlphaFoldDB" id="A0AAV1CYZ3"/>
<evidence type="ECO:0000256" key="1">
    <source>
        <dbReference type="SAM" id="MobiDB-lite"/>
    </source>
</evidence>
<feature type="compositionally biased region" description="Polar residues" evidence="1">
    <location>
        <begin position="7"/>
        <end position="23"/>
    </location>
</feature>
<organism evidence="2 3">
    <name type="scientific">Oldenlandia corymbosa var. corymbosa</name>
    <dbReference type="NCBI Taxonomy" id="529605"/>
    <lineage>
        <taxon>Eukaryota</taxon>
        <taxon>Viridiplantae</taxon>
        <taxon>Streptophyta</taxon>
        <taxon>Embryophyta</taxon>
        <taxon>Tracheophyta</taxon>
        <taxon>Spermatophyta</taxon>
        <taxon>Magnoliopsida</taxon>
        <taxon>eudicotyledons</taxon>
        <taxon>Gunneridae</taxon>
        <taxon>Pentapetalae</taxon>
        <taxon>asterids</taxon>
        <taxon>lamiids</taxon>
        <taxon>Gentianales</taxon>
        <taxon>Rubiaceae</taxon>
        <taxon>Rubioideae</taxon>
        <taxon>Spermacoceae</taxon>
        <taxon>Hedyotis-Oldenlandia complex</taxon>
        <taxon>Oldenlandia</taxon>
    </lineage>
</organism>
<proteinExistence type="predicted"/>